<dbReference type="SUPFAM" id="SSF56112">
    <property type="entry name" value="Protein kinase-like (PK-like)"/>
    <property type="match status" value="1"/>
</dbReference>
<dbReference type="AlphaFoldDB" id="A0A6Y0SND4"/>
<gene>
    <name evidence="1" type="primary">yrbL</name>
    <name evidence="1" type="ORF">GJG66_03445</name>
</gene>
<dbReference type="RefSeq" id="WP_080199214.1">
    <property type="nucleotide sequence ID" value="NZ_MYCW01000009.1"/>
</dbReference>
<accession>A0A6Y0SND4</accession>
<protein>
    <submittedName>
        <fullName evidence="1">PhoP regulatory network protein YrbL</fullName>
    </submittedName>
</protein>
<dbReference type="InterPro" id="IPR011009">
    <property type="entry name" value="Kinase-like_dom_sf"/>
</dbReference>
<proteinExistence type="predicted"/>
<reference evidence="1" key="2">
    <citation type="submission" date="2019-02" db="EMBL/GenBank/DDBJ databases">
        <authorList>
            <consortium name="NCBI Pathogen Detection Project"/>
        </authorList>
    </citation>
    <scope>NUCLEOTIDE SEQUENCE</scope>
    <source>
        <strain evidence="1">ILBSalm5516508</strain>
    </source>
</reference>
<comment type="caution">
    <text evidence="1">The sequence shown here is derived from an EMBL/GenBank/DDBJ whole genome shotgun (WGS) entry which is preliminary data.</text>
</comment>
<organism evidence="1">
    <name type="scientific">Salmonella enteritidis</name>
    <dbReference type="NCBI Taxonomy" id="149539"/>
    <lineage>
        <taxon>Bacteria</taxon>
        <taxon>Pseudomonadati</taxon>
        <taxon>Pseudomonadota</taxon>
        <taxon>Gammaproteobacteria</taxon>
        <taxon>Enterobacterales</taxon>
        <taxon>Enterobacteriaceae</taxon>
        <taxon>Salmonella</taxon>
    </lineage>
</organism>
<dbReference type="EMBL" id="DAAGKJ010000002">
    <property type="protein sequence ID" value="HAB3414794.1"/>
    <property type="molecule type" value="Genomic_DNA"/>
</dbReference>
<sequence>MILLSEQTPLGAGRHRKCYTHPDNARRCIKVIYNRDHGGDKEIRRELSYYAHLSRYLTDWSAIPRYYGTVETDCGTGYVYDMITDFNGAPSITLTEFAAQCRYEEDVAVLRRLLKKLKRYLLDNHIVTMSLKPQNILCQRISESEVVPVVCDNLGESTFIPLATWSTWCCERKLERVWQRFIAQPALAVALERDEQPKDKKRLALTSHEALWPVLIRPGRHRSQAG</sequence>
<reference evidence="1" key="1">
    <citation type="journal article" date="2018" name="Genome Biol.">
        <title>SKESA: strategic k-mer extension for scrupulous assemblies.</title>
        <authorList>
            <person name="Souvorov A."/>
            <person name="Agarwala R."/>
            <person name="Lipman D.J."/>
        </authorList>
    </citation>
    <scope>NUCLEOTIDE SEQUENCE</scope>
    <source>
        <strain evidence="1">ILBSalm5516508</strain>
    </source>
</reference>
<evidence type="ECO:0000313" key="1">
    <source>
        <dbReference type="EMBL" id="HAB3414794.1"/>
    </source>
</evidence>
<dbReference type="InterPro" id="IPR019647">
    <property type="entry name" value="PhoP_reg_network_YrbL"/>
</dbReference>
<name>A0A6Y0SND4_SALEN</name>
<dbReference type="Pfam" id="PF10707">
    <property type="entry name" value="YrbL-PhoP_reg"/>
    <property type="match status" value="1"/>
</dbReference>